<dbReference type="AlphaFoldDB" id="D6Y8C1"/>
<evidence type="ECO:0000313" key="3">
    <source>
        <dbReference type="Proteomes" id="UP000006640"/>
    </source>
</evidence>
<evidence type="ECO:0000256" key="1">
    <source>
        <dbReference type="SAM" id="MobiDB-lite"/>
    </source>
</evidence>
<name>D6Y8C1_THEBD</name>
<proteinExistence type="predicted"/>
<dbReference type="EMBL" id="CP001874">
    <property type="protein sequence ID" value="ADG89857.1"/>
    <property type="molecule type" value="Genomic_DNA"/>
</dbReference>
<dbReference type="HOGENOM" id="CLU_2811041_0_0_11"/>
<evidence type="ECO:0000313" key="2">
    <source>
        <dbReference type="EMBL" id="ADG89857.1"/>
    </source>
</evidence>
<organism evidence="2 3">
    <name type="scientific">Thermobispora bispora (strain ATCC 19993 / DSM 43833 / CBS 139.67 / JCM 10125 / KCTC 9307 / NBRC 14880 / R51)</name>
    <dbReference type="NCBI Taxonomy" id="469371"/>
    <lineage>
        <taxon>Bacteria</taxon>
        <taxon>Bacillati</taxon>
        <taxon>Actinomycetota</taxon>
        <taxon>Actinomycetes</taxon>
        <taxon>Streptosporangiales</taxon>
        <taxon>Streptosporangiaceae</taxon>
        <taxon>Thermobispora</taxon>
    </lineage>
</organism>
<sequence length="67" mass="7750">MRSPRIVAHMAPEPRGGHRNPRRLRCPEVPPSRLESAGPVLLEWQRLTAERYRRDRPRGRFSGPDAP</sequence>
<dbReference type="Proteomes" id="UP000006640">
    <property type="component" value="Chromosome"/>
</dbReference>
<dbReference type="KEGG" id="tbi:Tbis_3163"/>
<protein>
    <submittedName>
        <fullName evidence="2">Uncharacterized protein</fullName>
    </submittedName>
</protein>
<keyword evidence="3" id="KW-1185">Reference proteome</keyword>
<reference evidence="2 3" key="1">
    <citation type="submission" date="2010-01" db="EMBL/GenBank/DDBJ databases">
        <title>The complete genome of Thermobispora bispora DSM 43833.</title>
        <authorList>
            <consortium name="US DOE Joint Genome Institute (JGI-PGF)"/>
            <person name="Lucas S."/>
            <person name="Copeland A."/>
            <person name="Lapidus A."/>
            <person name="Glavina del Rio T."/>
            <person name="Dalin E."/>
            <person name="Tice H."/>
            <person name="Bruce D."/>
            <person name="Goodwin L."/>
            <person name="Pitluck S."/>
            <person name="Kyrpides N."/>
            <person name="Mavromatis K."/>
            <person name="Ivanova N."/>
            <person name="Mikhailova N."/>
            <person name="Chertkov O."/>
            <person name="Brettin T."/>
            <person name="Detter J.C."/>
            <person name="Han C."/>
            <person name="Larimer F."/>
            <person name="Land M."/>
            <person name="Hauser L."/>
            <person name="Markowitz V."/>
            <person name="Cheng J.-F."/>
            <person name="Hugenholtz P."/>
            <person name="Woyke T."/>
            <person name="Wu D."/>
            <person name="Jando M."/>
            <person name="Schneider S."/>
            <person name="Klenk H.-P."/>
            <person name="Eisen J.A."/>
        </authorList>
    </citation>
    <scope>NUCLEOTIDE SEQUENCE [LARGE SCALE GENOMIC DNA]</scope>
    <source>
        <strain evidence="3">ATCC 19993 / DSM 43833 / CBS 139.67 / JCM 10125 / KCTC 9307 / NBRC 14880 / R51</strain>
    </source>
</reference>
<gene>
    <name evidence="2" type="ordered locus">Tbis_3163</name>
</gene>
<accession>D6Y8C1</accession>
<feature type="region of interest" description="Disordered" evidence="1">
    <location>
        <begin position="1"/>
        <end position="24"/>
    </location>
</feature>